<evidence type="ECO:0000256" key="2">
    <source>
        <dbReference type="ARBA" id="ARBA00022971"/>
    </source>
</evidence>
<dbReference type="Proteomes" id="UP000616785">
    <property type="component" value="Unassembled WGS sequence"/>
</dbReference>
<feature type="region of interest" description="Disordered" evidence="3">
    <location>
        <begin position="290"/>
        <end position="371"/>
    </location>
</feature>
<accession>A0AA40XXB3</accession>
<feature type="compositionally biased region" description="Basic and acidic residues" evidence="3">
    <location>
        <begin position="573"/>
        <end position="584"/>
    </location>
</feature>
<dbReference type="EMBL" id="JADUNO010000011">
    <property type="protein sequence ID" value="MBH1638926.1"/>
    <property type="molecule type" value="Genomic_DNA"/>
</dbReference>
<feature type="region of interest" description="Disordered" evidence="3">
    <location>
        <begin position="603"/>
        <end position="649"/>
    </location>
</feature>
<evidence type="ECO:0000256" key="3">
    <source>
        <dbReference type="SAM" id="MobiDB-lite"/>
    </source>
</evidence>
<name>A0AA40XXB3_STEMA</name>
<feature type="compositionally biased region" description="Polar residues" evidence="3">
    <location>
        <begin position="290"/>
        <end position="305"/>
    </location>
</feature>
<feature type="compositionally biased region" description="Low complexity" evidence="3">
    <location>
        <begin position="357"/>
        <end position="370"/>
    </location>
</feature>
<dbReference type="Gene3D" id="3.30.930.30">
    <property type="match status" value="1"/>
</dbReference>
<feature type="region of interest" description="Disordered" evidence="3">
    <location>
        <begin position="212"/>
        <end position="259"/>
    </location>
</feature>
<evidence type="ECO:0000256" key="1">
    <source>
        <dbReference type="ARBA" id="ARBA00010873"/>
    </source>
</evidence>
<evidence type="ECO:0000313" key="6">
    <source>
        <dbReference type="Proteomes" id="UP000616785"/>
    </source>
</evidence>
<dbReference type="AlphaFoldDB" id="A0AA40XXB3"/>
<feature type="domain" description="MobA/MobL protein" evidence="4">
    <location>
        <begin position="18"/>
        <end position="206"/>
    </location>
</feature>
<evidence type="ECO:0000259" key="4">
    <source>
        <dbReference type="Pfam" id="PF03389"/>
    </source>
</evidence>
<comment type="similarity">
    <text evidence="1">Belongs to the MobA/MobL family.</text>
</comment>
<dbReference type="Pfam" id="PF03389">
    <property type="entry name" value="MobA_MobL"/>
    <property type="match status" value="1"/>
</dbReference>
<protein>
    <submittedName>
        <fullName evidence="5">MobA/MobL family protein</fullName>
    </submittedName>
</protein>
<proteinExistence type="inferred from homology"/>
<sequence length="649" mass="70675">MAIYRCEIKTVSRSQGASAVAGAAYRAGLDLNDLRTGERHDYTRKNGVVASGILAPADAPDWAQEPAQLWNAAEAAETRKNSVVAREFLVSLPHELTDAQRADLARDITANLVDRFGFAAMFAIHAPDKKADERNHHVHILATTRRMEPAGLGAKTRELDDRKTGAVEEVRAKVASTINQHLERAGLSARVDHRSLLNQQVAAAHAGDFARAAELDRQPEPKVGRAATAAARRGKRSPRAERVQRVRTENAQHAQAQADRFRELKAQAAADGRLAVVDEQALHARALLERQQSAAQSRKPLSTPQAPRHEPSHPSCRRRHRAPALTRNSIDALGVRNPGAGNERVPALRPINRLNPGLATGGRRAAETGGFSRVLRSDEQRHYRAGPAVLQLPIHAVRAIPGAAVQARAQRPAAHKAGSSMPRPAAGAAGQQGKGAAGIERASRKHTQNRQAEIMAGDQAAKNLEEMIEQMFKVARRALQSSNAMPEQRSASRMLLRCHTDVVECRAAYLKANKDRDEARLARRSAVGKANMTPVPTDFLSTTLRKVGRPTAQDRVAQAAQERKRQAKAQEQQARKLRDTTREAKSKAEVAFELATADFLTQFPHQFPPAKPTAELAPTREIATPAPTAGPIRQASDPPGVHRRSVLRP</sequence>
<feature type="compositionally biased region" description="Basic and acidic residues" evidence="3">
    <location>
        <begin position="212"/>
        <end position="223"/>
    </location>
</feature>
<dbReference type="InterPro" id="IPR005053">
    <property type="entry name" value="MobA_MobL"/>
</dbReference>
<reference evidence="5" key="1">
    <citation type="submission" date="2020-11" db="EMBL/GenBank/DDBJ databases">
        <title>Enhanced detection system for hospital associated transmission using whole genome sequencing surveillance.</title>
        <authorList>
            <person name="Harrison L.H."/>
            <person name="Van Tyne D."/>
            <person name="Marsh J.W."/>
            <person name="Griffith M.P."/>
            <person name="Snyder D.J."/>
            <person name="Cooper V.S."/>
            <person name="Mustapha M."/>
        </authorList>
    </citation>
    <scope>NUCLEOTIDE SEQUENCE</scope>
    <source>
        <strain evidence="5">STEN00092</strain>
    </source>
</reference>
<dbReference type="NCBIfam" id="NF041496">
    <property type="entry name" value="MobQ"/>
    <property type="match status" value="1"/>
</dbReference>
<gene>
    <name evidence="5" type="ORF">I5U57_05605</name>
</gene>
<feature type="region of interest" description="Disordered" evidence="3">
    <location>
        <begin position="413"/>
        <end position="451"/>
    </location>
</feature>
<feature type="compositionally biased region" description="Basic and acidic residues" evidence="3">
    <location>
        <begin position="238"/>
        <end position="250"/>
    </location>
</feature>
<keyword evidence="2" id="KW-0184">Conjugation</keyword>
<organism evidence="5 6">
    <name type="scientific">Stenotrophomonas maltophilia</name>
    <name type="common">Pseudomonas maltophilia</name>
    <name type="synonym">Xanthomonas maltophilia</name>
    <dbReference type="NCBI Taxonomy" id="40324"/>
    <lineage>
        <taxon>Bacteria</taxon>
        <taxon>Pseudomonadati</taxon>
        <taxon>Pseudomonadota</taxon>
        <taxon>Gammaproteobacteria</taxon>
        <taxon>Lysobacterales</taxon>
        <taxon>Lysobacteraceae</taxon>
        <taxon>Stenotrophomonas</taxon>
        <taxon>Stenotrophomonas maltophilia group</taxon>
    </lineage>
</organism>
<comment type="caution">
    <text evidence="5">The sequence shown here is derived from an EMBL/GenBank/DDBJ whole genome shotgun (WGS) entry which is preliminary data.</text>
</comment>
<feature type="region of interest" description="Disordered" evidence="3">
    <location>
        <begin position="549"/>
        <end position="584"/>
    </location>
</feature>
<evidence type="ECO:0000313" key="5">
    <source>
        <dbReference type="EMBL" id="MBH1638926.1"/>
    </source>
</evidence>